<organism evidence="2 3">
    <name type="scientific">Mediterraneibacter hominis</name>
    <dbReference type="NCBI Taxonomy" id="2763054"/>
    <lineage>
        <taxon>Bacteria</taxon>
        <taxon>Bacillati</taxon>
        <taxon>Bacillota</taxon>
        <taxon>Clostridia</taxon>
        <taxon>Lachnospirales</taxon>
        <taxon>Lachnospiraceae</taxon>
        <taxon>Mediterraneibacter</taxon>
    </lineage>
</organism>
<keyword evidence="3" id="KW-1185">Reference proteome</keyword>
<dbReference type="EMBL" id="JACOPF010000001">
    <property type="protein sequence ID" value="MBC5689106.1"/>
    <property type="molecule type" value="Genomic_DNA"/>
</dbReference>
<feature type="transmembrane region" description="Helical" evidence="1">
    <location>
        <begin position="32"/>
        <end position="51"/>
    </location>
</feature>
<keyword evidence="1" id="KW-1133">Transmembrane helix</keyword>
<comment type="caution">
    <text evidence="2">The sequence shown here is derived from an EMBL/GenBank/DDBJ whole genome shotgun (WGS) entry which is preliminary data.</text>
</comment>
<sequence>MKKSDNKDINLECEKEDKKLQRIKKIEKKRNYKNIIIICIVALILCISKKYNLKDIRVTADSIEILIILYIILFISINFSKSIRLNKIVESIEKKEKINSYLNTIFLGMLGFLLTLTLTNQTNSIAEQQVSITNRETSPSFQIEPYKTGNGKEQGYKVISEKGMASYVTLNIYEQYYFNYNGESYEINFSFFNEEQENKANIDEENHALVFLIEDLEFDEEKVYKLLEEYIEEQLDDSVYISNSRYIGLSFFDYKNERFTFCFADYKDSIKLVNTGDSMYTRSHNTTMLVREQMDIEKQIQEAVNFVLNDKYN</sequence>
<feature type="transmembrane region" description="Helical" evidence="1">
    <location>
        <begin position="63"/>
        <end position="80"/>
    </location>
</feature>
<name>A0A923LJG3_9FIRM</name>
<feature type="transmembrane region" description="Helical" evidence="1">
    <location>
        <begin position="101"/>
        <end position="119"/>
    </location>
</feature>
<evidence type="ECO:0000256" key="1">
    <source>
        <dbReference type="SAM" id="Phobius"/>
    </source>
</evidence>
<dbReference type="RefSeq" id="WP_186875673.1">
    <property type="nucleotide sequence ID" value="NZ_JACOPF010000001.1"/>
</dbReference>
<keyword evidence="1" id="KW-0472">Membrane</keyword>
<proteinExistence type="predicted"/>
<dbReference type="Proteomes" id="UP000652477">
    <property type="component" value="Unassembled WGS sequence"/>
</dbReference>
<keyword evidence="1" id="KW-0812">Transmembrane</keyword>
<protein>
    <submittedName>
        <fullName evidence="2">Uncharacterized protein</fullName>
    </submittedName>
</protein>
<evidence type="ECO:0000313" key="3">
    <source>
        <dbReference type="Proteomes" id="UP000652477"/>
    </source>
</evidence>
<accession>A0A923LJG3</accession>
<gene>
    <name evidence="2" type="ORF">H8S37_09225</name>
</gene>
<dbReference type="AlphaFoldDB" id="A0A923LJG3"/>
<reference evidence="2" key="1">
    <citation type="submission" date="2020-08" db="EMBL/GenBank/DDBJ databases">
        <title>Genome public.</title>
        <authorList>
            <person name="Liu C."/>
            <person name="Sun Q."/>
        </authorList>
    </citation>
    <scope>NUCLEOTIDE SEQUENCE</scope>
    <source>
        <strain evidence="2">NSJ-55</strain>
    </source>
</reference>
<evidence type="ECO:0000313" key="2">
    <source>
        <dbReference type="EMBL" id="MBC5689106.1"/>
    </source>
</evidence>